<dbReference type="PANTHER" id="PTHR21719:SF1">
    <property type="entry name" value="FI06402P-RELATED"/>
    <property type="match status" value="1"/>
</dbReference>
<keyword evidence="1" id="KW-0732">Signal</keyword>
<dbReference type="GO" id="GO:0008083">
    <property type="term" value="F:growth factor activity"/>
    <property type="evidence" value="ECO:0007669"/>
    <property type="project" value="InterPro"/>
</dbReference>
<accession>A0A4Q8K255</accession>
<organism evidence="3">
    <name type="scientific">Liphistius thaleban</name>
    <dbReference type="NCBI Taxonomy" id="1905330"/>
    <lineage>
        <taxon>Eukaryota</taxon>
        <taxon>Metazoa</taxon>
        <taxon>Ecdysozoa</taxon>
        <taxon>Arthropoda</taxon>
        <taxon>Chelicerata</taxon>
        <taxon>Arachnida</taxon>
        <taxon>Araneae</taxon>
        <taxon>Mesothelae</taxon>
        <taxon>Liphistiidae</taxon>
        <taxon>Liphistius</taxon>
    </lineage>
</organism>
<dbReference type="AlphaFoldDB" id="A0A4Q8K255"/>
<dbReference type="PANTHER" id="PTHR21719">
    <property type="entry name" value="FI06402P-RELATED"/>
    <property type="match status" value="1"/>
</dbReference>
<feature type="domain" description="Platelet-derived growth factor (PDGF) family profile" evidence="2">
    <location>
        <begin position="60"/>
        <end position="142"/>
    </location>
</feature>
<evidence type="ECO:0000313" key="3">
    <source>
        <dbReference type="EMBL" id="SNX32793.1"/>
    </source>
</evidence>
<protein>
    <submittedName>
        <fullName evidence="3">U4-Liphistoxin-Lth1a_1</fullName>
    </submittedName>
</protein>
<evidence type="ECO:0000259" key="2">
    <source>
        <dbReference type="PROSITE" id="PS50278"/>
    </source>
</evidence>
<evidence type="ECO:0000256" key="1">
    <source>
        <dbReference type="SAM" id="SignalP"/>
    </source>
</evidence>
<feature type="chain" id="PRO_5020222539" evidence="1">
    <location>
        <begin position="29"/>
        <end position="142"/>
    </location>
</feature>
<feature type="signal peptide" evidence="1">
    <location>
        <begin position="1"/>
        <end position="28"/>
    </location>
</feature>
<reference evidence="3" key="2">
    <citation type="submission" date="2019-05" db="EMBL/GenBank/DDBJ databases">
        <title>Unravelling the molecular evolution of spider venoms.</title>
        <authorList>
            <person name="Pineda S."/>
        </authorList>
    </citation>
    <scope>NUCLEOTIDE SEQUENCE</scope>
</reference>
<dbReference type="InterPro" id="IPR029034">
    <property type="entry name" value="Cystine-knot_cytokine"/>
</dbReference>
<name>A0A4Q8K255_9ARAC</name>
<dbReference type="GO" id="GO:0016020">
    <property type="term" value="C:membrane"/>
    <property type="evidence" value="ECO:0007669"/>
    <property type="project" value="InterPro"/>
</dbReference>
<dbReference type="SUPFAM" id="SSF57501">
    <property type="entry name" value="Cystine-knot cytokines"/>
    <property type="match status" value="1"/>
</dbReference>
<dbReference type="Gene3D" id="2.10.90.10">
    <property type="entry name" value="Cystine-knot cytokines"/>
    <property type="match status" value="1"/>
</dbReference>
<sequence>MFHSTLCLSTFYGLMFVFTTYWCMLVNAECVDWNVVKDNHSRNEYLINRRTTCSYNCSSPNPKWFAVNQKCGSETHQLGLRIEPPSVILHHCDENAVCCYETQKCRPLTSEKVTLYFKVIYNKSKSDIIAMTFLNHTSCSCK</sequence>
<dbReference type="EMBL" id="HAHM01000014">
    <property type="protein sequence ID" value="SNX32793.1"/>
    <property type="molecule type" value="Transcribed_RNA"/>
</dbReference>
<proteinExistence type="predicted"/>
<dbReference type="PROSITE" id="PS50278">
    <property type="entry name" value="PDGF_2"/>
    <property type="match status" value="1"/>
</dbReference>
<reference evidence="3" key="1">
    <citation type="submission" date="2017-05" db="EMBL/GenBank/DDBJ databases">
        <authorList>
            <person name="QRISCLOUD D."/>
        </authorList>
    </citation>
    <scope>NUCLEOTIDE SEQUENCE</scope>
</reference>
<dbReference type="InterPro" id="IPR000072">
    <property type="entry name" value="PDGF/VEGF_dom"/>
</dbReference>